<dbReference type="SMART" id="SM00382">
    <property type="entry name" value="AAA"/>
    <property type="match status" value="1"/>
</dbReference>
<dbReference type="GO" id="GO:0005524">
    <property type="term" value="F:ATP binding"/>
    <property type="evidence" value="ECO:0007669"/>
    <property type="project" value="UniProtKB-KW"/>
</dbReference>
<keyword evidence="2" id="KW-0547">Nucleotide-binding</keyword>
<evidence type="ECO:0000313" key="5">
    <source>
        <dbReference type="EMBL" id="HIX65472.1"/>
    </source>
</evidence>
<gene>
    <name evidence="5" type="ORF">H9736_04415</name>
</gene>
<evidence type="ECO:0000256" key="3">
    <source>
        <dbReference type="ARBA" id="ARBA00022840"/>
    </source>
</evidence>
<dbReference type="InterPro" id="IPR003593">
    <property type="entry name" value="AAA+_ATPase"/>
</dbReference>
<comment type="caution">
    <text evidence="5">The sequence shown here is derived from an EMBL/GenBank/DDBJ whole genome shotgun (WGS) entry which is preliminary data.</text>
</comment>
<name>A0A9D2B7T8_9FIRM</name>
<protein>
    <submittedName>
        <fullName evidence="5">ABC transporter ATP-binding protein</fullName>
    </submittedName>
</protein>
<keyword evidence="1" id="KW-0813">Transport</keyword>
<dbReference type="CDD" id="cd03230">
    <property type="entry name" value="ABC_DR_subfamily_A"/>
    <property type="match status" value="1"/>
</dbReference>
<dbReference type="InterPro" id="IPR003439">
    <property type="entry name" value="ABC_transporter-like_ATP-bd"/>
</dbReference>
<dbReference type="Proteomes" id="UP000886800">
    <property type="component" value="Unassembled WGS sequence"/>
</dbReference>
<dbReference type="AlphaFoldDB" id="A0A9D2B7T8"/>
<evidence type="ECO:0000256" key="1">
    <source>
        <dbReference type="ARBA" id="ARBA00022448"/>
    </source>
</evidence>
<dbReference type="EMBL" id="DXES01000095">
    <property type="protein sequence ID" value="HIX65472.1"/>
    <property type="molecule type" value="Genomic_DNA"/>
</dbReference>
<dbReference type="PROSITE" id="PS50893">
    <property type="entry name" value="ABC_TRANSPORTER_2"/>
    <property type="match status" value="1"/>
</dbReference>
<dbReference type="InterPro" id="IPR051782">
    <property type="entry name" value="ABC_Transporter_VariousFunc"/>
</dbReference>
<sequence length="291" mass="33021">MNAIEISGLKKQFPKSGFLLDLPRLAVQEGYITGFIGENGAGKTTTLKLLMDLLFPDEGQLRLLGLDAHAQGVQARRQVGYVGETPGYLEGSRLGQLVRMTRPFYPTWDQERFLGYARRFGLRLESRYRDLSKGQRKQFALAMALSHHPRLLLLDEPTANLDPLVRQDILDILAEELEQEGITVFFSTHITSDLDKIADYLVFLHRGRLLLEGEREALLQARRLVKARRELYTPEVAALLVEAQVGEFGFTGMTEHPRAVYELLGEEALYETPTVEDLFLAYTRRDREVAA</sequence>
<dbReference type="GO" id="GO:0016887">
    <property type="term" value="F:ATP hydrolysis activity"/>
    <property type="evidence" value="ECO:0007669"/>
    <property type="project" value="InterPro"/>
</dbReference>
<dbReference type="SUPFAM" id="SSF52540">
    <property type="entry name" value="P-loop containing nucleoside triphosphate hydrolases"/>
    <property type="match status" value="1"/>
</dbReference>
<dbReference type="InterPro" id="IPR027417">
    <property type="entry name" value="P-loop_NTPase"/>
</dbReference>
<dbReference type="Pfam" id="PF00005">
    <property type="entry name" value="ABC_tran"/>
    <property type="match status" value="1"/>
</dbReference>
<accession>A0A9D2B7T8</accession>
<dbReference type="PANTHER" id="PTHR42939">
    <property type="entry name" value="ABC TRANSPORTER ATP-BINDING PROTEIN ALBC-RELATED"/>
    <property type="match status" value="1"/>
</dbReference>
<organism evidence="5 6">
    <name type="scientific">Candidatus Anaerotruncus excrementipullorum</name>
    <dbReference type="NCBI Taxonomy" id="2838465"/>
    <lineage>
        <taxon>Bacteria</taxon>
        <taxon>Bacillati</taxon>
        <taxon>Bacillota</taxon>
        <taxon>Clostridia</taxon>
        <taxon>Eubacteriales</taxon>
        <taxon>Oscillospiraceae</taxon>
        <taxon>Anaerotruncus</taxon>
    </lineage>
</organism>
<evidence type="ECO:0000256" key="2">
    <source>
        <dbReference type="ARBA" id="ARBA00022741"/>
    </source>
</evidence>
<feature type="domain" description="ABC transporter" evidence="4">
    <location>
        <begin position="4"/>
        <end position="231"/>
    </location>
</feature>
<evidence type="ECO:0000259" key="4">
    <source>
        <dbReference type="PROSITE" id="PS50893"/>
    </source>
</evidence>
<evidence type="ECO:0000313" key="6">
    <source>
        <dbReference type="Proteomes" id="UP000886800"/>
    </source>
</evidence>
<reference evidence="5" key="2">
    <citation type="submission" date="2021-04" db="EMBL/GenBank/DDBJ databases">
        <authorList>
            <person name="Gilroy R."/>
        </authorList>
    </citation>
    <scope>NUCLEOTIDE SEQUENCE</scope>
    <source>
        <strain evidence="5">CHK188-5543</strain>
    </source>
</reference>
<reference evidence="5" key="1">
    <citation type="journal article" date="2021" name="PeerJ">
        <title>Extensive microbial diversity within the chicken gut microbiome revealed by metagenomics and culture.</title>
        <authorList>
            <person name="Gilroy R."/>
            <person name="Ravi A."/>
            <person name="Getino M."/>
            <person name="Pursley I."/>
            <person name="Horton D.L."/>
            <person name="Alikhan N.F."/>
            <person name="Baker D."/>
            <person name="Gharbi K."/>
            <person name="Hall N."/>
            <person name="Watson M."/>
            <person name="Adriaenssens E.M."/>
            <person name="Foster-Nyarko E."/>
            <person name="Jarju S."/>
            <person name="Secka A."/>
            <person name="Antonio M."/>
            <person name="Oren A."/>
            <person name="Chaudhuri R.R."/>
            <person name="La Ragione R."/>
            <person name="Hildebrand F."/>
            <person name="Pallen M.J."/>
        </authorList>
    </citation>
    <scope>NUCLEOTIDE SEQUENCE</scope>
    <source>
        <strain evidence="5">CHK188-5543</strain>
    </source>
</reference>
<proteinExistence type="predicted"/>
<keyword evidence="3 5" id="KW-0067">ATP-binding</keyword>
<dbReference type="PANTHER" id="PTHR42939:SF3">
    <property type="entry name" value="ABC TRANSPORTER ATP-BINDING COMPONENT"/>
    <property type="match status" value="1"/>
</dbReference>
<dbReference type="Gene3D" id="3.40.50.300">
    <property type="entry name" value="P-loop containing nucleotide triphosphate hydrolases"/>
    <property type="match status" value="1"/>
</dbReference>